<gene>
    <name evidence="1" type="ORF">KIL84_015686</name>
</gene>
<reference evidence="1" key="1">
    <citation type="submission" date="2021-09" db="EMBL/GenBank/DDBJ databases">
        <title>The genome of Mauremys mutica provides insights into the evolution of semi-aquatic lifestyle.</title>
        <authorList>
            <person name="Gong S."/>
            <person name="Gao Y."/>
        </authorList>
    </citation>
    <scope>NUCLEOTIDE SEQUENCE</scope>
    <source>
        <strain evidence="1">MM-2020</strain>
        <tissue evidence="1">Muscle</tissue>
    </source>
</reference>
<organism evidence="1 2">
    <name type="scientific">Mauremys mutica</name>
    <name type="common">yellowpond turtle</name>
    <dbReference type="NCBI Taxonomy" id="74926"/>
    <lineage>
        <taxon>Eukaryota</taxon>
        <taxon>Metazoa</taxon>
        <taxon>Chordata</taxon>
        <taxon>Craniata</taxon>
        <taxon>Vertebrata</taxon>
        <taxon>Euteleostomi</taxon>
        <taxon>Archelosauria</taxon>
        <taxon>Testudinata</taxon>
        <taxon>Testudines</taxon>
        <taxon>Cryptodira</taxon>
        <taxon>Durocryptodira</taxon>
        <taxon>Testudinoidea</taxon>
        <taxon>Geoemydidae</taxon>
        <taxon>Geoemydinae</taxon>
        <taxon>Mauremys</taxon>
    </lineage>
</organism>
<dbReference type="AlphaFoldDB" id="A0A9D4AQ40"/>
<accession>A0A9D4AQ40</accession>
<proteinExistence type="predicted"/>
<comment type="caution">
    <text evidence="1">The sequence shown here is derived from an EMBL/GenBank/DDBJ whole genome shotgun (WGS) entry which is preliminary data.</text>
</comment>
<keyword evidence="2" id="KW-1185">Reference proteome</keyword>
<name>A0A9D4AQ40_9SAUR</name>
<evidence type="ECO:0000313" key="2">
    <source>
        <dbReference type="Proteomes" id="UP000827986"/>
    </source>
</evidence>
<dbReference type="EMBL" id="JAHDVG010000487">
    <property type="protein sequence ID" value="KAH1166514.1"/>
    <property type="molecule type" value="Genomic_DNA"/>
</dbReference>
<sequence>MGLPVIEAESAALSISGIPSTCPNTHELIFRRLHLATLALFCTPVSPAALYSSGRANRTPHRACISDRIVNSGHLRDPIVVKFCPQLHSYTPTGGKGLPLCTWQQHANLDCKFFAQMHKLLMARKQDGNGVVAGPQFALNKW</sequence>
<protein>
    <submittedName>
        <fullName evidence="1">Uncharacterized protein</fullName>
    </submittedName>
</protein>
<evidence type="ECO:0000313" key="1">
    <source>
        <dbReference type="EMBL" id="KAH1166514.1"/>
    </source>
</evidence>
<dbReference type="Proteomes" id="UP000827986">
    <property type="component" value="Unassembled WGS sequence"/>
</dbReference>